<evidence type="ECO:0008006" key="3">
    <source>
        <dbReference type="Google" id="ProtNLM"/>
    </source>
</evidence>
<dbReference type="EMBL" id="BAABHM010000022">
    <property type="protein sequence ID" value="GAA4715991.1"/>
    <property type="molecule type" value="Genomic_DNA"/>
</dbReference>
<protein>
    <recommendedName>
        <fullName evidence="3">CD-NTase associated protein 4-like DNA endonuclease domain-containing protein</fullName>
    </recommendedName>
</protein>
<reference evidence="2" key="1">
    <citation type="journal article" date="2019" name="Int. J. Syst. Evol. Microbiol.">
        <title>The Global Catalogue of Microorganisms (GCM) 10K type strain sequencing project: providing services to taxonomists for standard genome sequencing and annotation.</title>
        <authorList>
            <consortium name="The Broad Institute Genomics Platform"/>
            <consortium name="The Broad Institute Genome Sequencing Center for Infectious Disease"/>
            <person name="Wu L."/>
            <person name="Ma J."/>
        </authorList>
    </citation>
    <scope>NUCLEOTIDE SEQUENCE [LARGE SCALE GENOMIC DNA]</scope>
    <source>
        <strain evidence="2">JCM 17975</strain>
    </source>
</reference>
<evidence type="ECO:0000313" key="2">
    <source>
        <dbReference type="Proteomes" id="UP001500843"/>
    </source>
</evidence>
<organism evidence="1 2">
    <name type="scientific">Promicromonospora umidemergens</name>
    <dbReference type="NCBI Taxonomy" id="629679"/>
    <lineage>
        <taxon>Bacteria</taxon>
        <taxon>Bacillati</taxon>
        <taxon>Actinomycetota</taxon>
        <taxon>Actinomycetes</taxon>
        <taxon>Micrococcales</taxon>
        <taxon>Promicromonosporaceae</taxon>
        <taxon>Promicromonospora</taxon>
    </lineage>
</organism>
<sequence>MADVVDGTDKPTQAILSTAPVEDSGAATAARYEWQVAMAAVDVLRAYADWLEAKRSKGFNFQLTCEWHEDWIVHRGGQVEIVSAKHREPQVGAITSYRSLLNDAGVLHLLRNWLCHNKAVTCRLVTTSELGGDARDVGRACHDFNTRGVNDVSIGGHADTLDKFIGAARRLDNGLPLDRLSTAEFLSGLHIDGNKPHRDHVKYMAPSAYAEPVAALLDRPGSGGAIWQAVLSVVRPKMQGDGPTPRAALPTSSNGSLAATVEKRVVSLPEIDLAVSVALERADGYGPPPRVYDSSNLGIKLTVGELSDNVIAHARRLRTRYFRIRDAAFDVPGEQDRFETVELRLLRLVREVERTTGTNSALWHELEQRLESLAGTVEFNELDIDNLTGAIADLCEQCEVWFSDRFDVAAARDRIAAGGRP</sequence>
<name>A0ABP8XX84_9MICO</name>
<gene>
    <name evidence="1" type="ORF">GCM10023198_44360</name>
</gene>
<keyword evidence="2" id="KW-1185">Reference proteome</keyword>
<comment type="caution">
    <text evidence="1">The sequence shown here is derived from an EMBL/GenBank/DDBJ whole genome shotgun (WGS) entry which is preliminary data.</text>
</comment>
<accession>A0ABP8XX84</accession>
<proteinExistence type="predicted"/>
<dbReference type="RefSeq" id="WP_253875755.1">
    <property type="nucleotide sequence ID" value="NZ_BAABHM010000022.1"/>
</dbReference>
<evidence type="ECO:0000313" key="1">
    <source>
        <dbReference type="EMBL" id="GAA4715991.1"/>
    </source>
</evidence>
<dbReference type="Proteomes" id="UP001500843">
    <property type="component" value="Unassembled WGS sequence"/>
</dbReference>